<keyword evidence="2" id="KW-1185">Reference proteome</keyword>
<comment type="caution">
    <text evidence="1">The sequence shown here is derived from an EMBL/GenBank/DDBJ whole genome shotgun (WGS) entry which is preliminary data.</text>
</comment>
<name>A0ACC1CAV6_9ROSI</name>
<protein>
    <submittedName>
        <fullName evidence="1">Uncharacterized protein</fullName>
    </submittedName>
</protein>
<accession>A0ACC1CAV6</accession>
<gene>
    <name evidence="1" type="ORF">Patl1_03261</name>
</gene>
<sequence length="186" mass="19670">MGSSMNSVFSADDFSDSFWSSPGGTPPRFPDPLNELPMNRSLSEWALQRFLAEVSGSPGSISASSVVAPSVVTQSTPSITEASVVTQSTASRTDASVEGGDDDLVEIKTPPYQDQALPGPLDRCANYDDYQAYLKSKLDLACAAVALRGSVVKPEDKPSSSLIENQRQALLGSQAPGNVRESDLIV</sequence>
<organism evidence="1 2">
    <name type="scientific">Pistacia atlantica</name>
    <dbReference type="NCBI Taxonomy" id="434234"/>
    <lineage>
        <taxon>Eukaryota</taxon>
        <taxon>Viridiplantae</taxon>
        <taxon>Streptophyta</taxon>
        <taxon>Embryophyta</taxon>
        <taxon>Tracheophyta</taxon>
        <taxon>Spermatophyta</taxon>
        <taxon>Magnoliopsida</taxon>
        <taxon>eudicotyledons</taxon>
        <taxon>Gunneridae</taxon>
        <taxon>Pentapetalae</taxon>
        <taxon>rosids</taxon>
        <taxon>malvids</taxon>
        <taxon>Sapindales</taxon>
        <taxon>Anacardiaceae</taxon>
        <taxon>Pistacia</taxon>
    </lineage>
</organism>
<dbReference type="EMBL" id="CM047897">
    <property type="protein sequence ID" value="KAJ0112823.1"/>
    <property type="molecule type" value="Genomic_DNA"/>
</dbReference>
<evidence type="ECO:0000313" key="2">
    <source>
        <dbReference type="Proteomes" id="UP001164250"/>
    </source>
</evidence>
<reference evidence="2" key="1">
    <citation type="journal article" date="2023" name="G3 (Bethesda)">
        <title>Genome assembly and association tests identify interacting loci associated with vigor, precocity, and sex in interspecific pistachio rootstocks.</title>
        <authorList>
            <person name="Palmer W."/>
            <person name="Jacygrad E."/>
            <person name="Sagayaradj S."/>
            <person name="Cavanaugh K."/>
            <person name="Han R."/>
            <person name="Bertier L."/>
            <person name="Beede B."/>
            <person name="Kafkas S."/>
            <person name="Golino D."/>
            <person name="Preece J."/>
            <person name="Michelmore R."/>
        </authorList>
    </citation>
    <scope>NUCLEOTIDE SEQUENCE [LARGE SCALE GENOMIC DNA]</scope>
</reference>
<proteinExistence type="predicted"/>
<evidence type="ECO:0000313" key="1">
    <source>
        <dbReference type="EMBL" id="KAJ0112823.1"/>
    </source>
</evidence>
<dbReference type="Proteomes" id="UP001164250">
    <property type="component" value="Chromosome 1"/>
</dbReference>